<comment type="caution">
    <text evidence="1">The sequence shown here is derived from an EMBL/GenBank/DDBJ whole genome shotgun (WGS) entry which is preliminary data.</text>
</comment>
<organism evidence="1 2">
    <name type="scientific">Ascosphaera apis ARSEF 7405</name>
    <dbReference type="NCBI Taxonomy" id="392613"/>
    <lineage>
        <taxon>Eukaryota</taxon>
        <taxon>Fungi</taxon>
        <taxon>Dikarya</taxon>
        <taxon>Ascomycota</taxon>
        <taxon>Pezizomycotina</taxon>
        <taxon>Eurotiomycetes</taxon>
        <taxon>Eurotiomycetidae</taxon>
        <taxon>Onygenales</taxon>
        <taxon>Ascosphaeraceae</taxon>
        <taxon>Ascosphaera</taxon>
    </lineage>
</organism>
<accession>A0A167X8P9</accession>
<sequence>MSGGFPIDFDVPTPEPLRIRKTQSAMHLQPSNSSVETKSSFLDHLKSVGNRNGYQRLENRDFPDSTVRMVRNPMPSAWLDSPGSSMKLSPLNQEKENIKVPRNGQHFSGVFHRGSKFLSRIVTSIEGARDRSFTAGSSRSQLLDRNSPMHTRVTIAPPGDEKCLTTQARSDSKSINYASHTTKYGMEAIDFQRQRAPTLNVGKFRSKRQQDVMTPLTYAGITLNGQNLTAEDGETCLIEVALEIRAFLPNQIRESQPPRPEPALDVILLVDKRLVEEKNGAPKLLDTVAEIFARMTPYYDRFSLYEIGHGRNHRSNCMLPLDSTYSTRRVRRCIDMIRSLGSKTSQTLALSSSIIQILHSLSNSLRREALAHLVIITNQTEITLPTMEGFGRFRIHTISQYPSCRIAPINDLNGCHIVVDSGSRDYTDHLSKSISMMFGVLRSDLYSGVLKSLSVQSGAQVQCVLDHFDGILQCPSLRVGERWPLTVYLKVPRSLGLTSATTLKCSLVKNAESRTDRCWIQYSEHPVLFNLSLTYQHTLLPDFASITTLVTCRMEQA</sequence>
<dbReference type="AlphaFoldDB" id="A0A167X8P9"/>
<gene>
    <name evidence="1" type="ORF">AAP_04119</name>
</gene>
<name>A0A167X8P9_9EURO</name>
<keyword evidence="2" id="KW-1185">Reference proteome</keyword>
<proteinExistence type="predicted"/>
<dbReference type="VEuPathDB" id="FungiDB:AAP_04119"/>
<protein>
    <submittedName>
        <fullName evidence="1">Uncharacterized protein</fullName>
    </submittedName>
</protein>
<dbReference type="OrthoDB" id="10609564at2759"/>
<dbReference type="EMBL" id="AZGZ01000019">
    <property type="protein sequence ID" value="KZZ89768.1"/>
    <property type="molecule type" value="Genomic_DNA"/>
</dbReference>
<evidence type="ECO:0000313" key="1">
    <source>
        <dbReference type="EMBL" id="KZZ89768.1"/>
    </source>
</evidence>
<evidence type="ECO:0000313" key="2">
    <source>
        <dbReference type="Proteomes" id="UP000242877"/>
    </source>
</evidence>
<reference evidence="1 2" key="1">
    <citation type="journal article" date="2016" name="Genome Biol. Evol.">
        <title>Divergent and convergent evolution of fungal pathogenicity.</title>
        <authorList>
            <person name="Shang Y."/>
            <person name="Xiao G."/>
            <person name="Zheng P."/>
            <person name="Cen K."/>
            <person name="Zhan S."/>
            <person name="Wang C."/>
        </authorList>
    </citation>
    <scope>NUCLEOTIDE SEQUENCE [LARGE SCALE GENOMIC DNA]</scope>
    <source>
        <strain evidence="1 2">ARSEF 7405</strain>
    </source>
</reference>
<dbReference type="Proteomes" id="UP000242877">
    <property type="component" value="Unassembled WGS sequence"/>
</dbReference>